<dbReference type="EMBL" id="EF101928">
    <property type="protein sequence ID" value="ABT16445.1"/>
    <property type="molecule type" value="Genomic_DNA"/>
</dbReference>
<dbReference type="GO" id="GO:0004519">
    <property type="term" value="F:endonuclease activity"/>
    <property type="evidence" value="ECO:0007669"/>
    <property type="project" value="InterPro"/>
</dbReference>
<dbReference type="RefSeq" id="YP_001426792.1">
    <property type="nucleotide sequence ID" value="NC_008724.1"/>
</dbReference>
<proteinExistence type="predicted"/>
<dbReference type="GO" id="GO:0003677">
    <property type="term" value="F:DNA binding"/>
    <property type="evidence" value="ECO:0007669"/>
    <property type="project" value="InterPro"/>
</dbReference>
<dbReference type="CDD" id="cd10443">
    <property type="entry name" value="GIY-YIG_HE_Tlr8p_PBC-V_like"/>
    <property type="match status" value="1"/>
</dbReference>
<dbReference type="NCBIfam" id="TIGR01453">
    <property type="entry name" value="grpIintron_endo"/>
    <property type="match status" value="1"/>
</dbReference>
<dbReference type="OrthoDB" id="25784at10239"/>
<evidence type="ECO:0000313" key="3">
    <source>
        <dbReference type="EMBL" id="ABT16445.1"/>
    </source>
</evidence>
<protein>
    <submittedName>
        <fullName evidence="3">Uncharacterized protein Z311R</fullName>
    </submittedName>
</protein>
<dbReference type="InterPro" id="IPR003611">
    <property type="entry name" value="NUMOD3"/>
</dbReference>
<gene>
    <name evidence="3" type="primary">Z311R</name>
    <name evidence="3" type="ORF">ATCV1_Z311R</name>
</gene>
<dbReference type="SUPFAM" id="SSF64496">
    <property type="entry name" value="DNA-binding domain of intron-encoded endonucleases"/>
    <property type="match status" value="1"/>
</dbReference>
<feature type="domain" description="Nuclease associated modular" evidence="2">
    <location>
        <begin position="163"/>
        <end position="179"/>
    </location>
</feature>
<evidence type="ECO:0000256" key="1">
    <source>
        <dbReference type="SAM" id="MobiDB-lite"/>
    </source>
</evidence>
<feature type="domain" description="Nuclease associated modular" evidence="2">
    <location>
        <begin position="112"/>
        <end position="128"/>
    </location>
</feature>
<sequence length="246" mass="27452">MKCETGYIYKLTSPSDKVYIGQTIRPIEERFVPYKQGKGTNPYFTNALSKHGFDSFVVETFEVPVFMLNFVEITLIINFNSRDRRFGYNSREGGSRGSISDEQKLAISVANRGKKKSDVSRKRMSISSTGKKATKETKKKLSILNSGKNNPMYGKKGAGHPKTGKKSTIETKATLSKLVSGDKNPMFGKTGSLNPNSKQVYVFGNLYNSCIEASNILRFLFPKVKSKNFINTWTRSGAHPEVFLVG</sequence>
<dbReference type="Proteomes" id="UP000202420">
    <property type="component" value="Segment"/>
</dbReference>
<dbReference type="SMART" id="SM00496">
    <property type="entry name" value="IENR2"/>
    <property type="match status" value="3"/>
</dbReference>
<evidence type="ECO:0000313" key="4">
    <source>
        <dbReference type="Proteomes" id="UP000202420"/>
    </source>
</evidence>
<keyword evidence="4" id="KW-1185">Reference proteome</keyword>
<reference evidence="3 4" key="1">
    <citation type="submission" date="2006-09" db="EMBL/GenBank/DDBJ databases">
        <title>Sequence and annotation of the 288-kb ATCV-1 virus that infects an endosymbiotic Chlorella strain of the heliozoon Acanthocystis turfacea.</title>
        <authorList>
            <person name="Fitzgerald L.A."/>
            <person name="Graves M.V."/>
            <person name="Li X."/>
            <person name="Pfitzner A.J.P."/>
            <person name="Hartigan J."/>
            <person name="Van Etten J.L."/>
        </authorList>
    </citation>
    <scope>NUCLEOTIDE SEQUENCE [LARGE SCALE GENOMIC DNA]</scope>
    <source>
        <strain evidence="3 4">ATCV-1</strain>
    </source>
</reference>
<accession>A7K8S1</accession>
<dbReference type="Gene3D" id="3.40.1440.10">
    <property type="entry name" value="GIY-YIG endonuclease"/>
    <property type="match status" value="1"/>
</dbReference>
<dbReference type="Pfam" id="PF07460">
    <property type="entry name" value="NUMOD3"/>
    <property type="match status" value="2"/>
</dbReference>
<dbReference type="InterPro" id="IPR035901">
    <property type="entry name" value="GIY-YIG_endonuc_sf"/>
</dbReference>
<feature type="domain" description="Nuclease associated modular" evidence="2">
    <location>
        <begin position="129"/>
        <end position="145"/>
    </location>
</feature>
<dbReference type="KEGG" id="vg:5470920"/>
<name>A7K8S1_9PHYC</name>
<organism evidence="3 4">
    <name type="scientific">Chlorovirus heliozoae</name>
    <dbReference type="NCBI Taxonomy" id="322019"/>
    <lineage>
        <taxon>Viruses</taxon>
        <taxon>Varidnaviria</taxon>
        <taxon>Bamfordvirae</taxon>
        <taxon>Nucleocytoviricota</taxon>
        <taxon>Megaviricetes</taxon>
        <taxon>Algavirales</taxon>
        <taxon>Phycodnaviridae</taxon>
        <taxon>Chlorovirus</taxon>
    </lineage>
</organism>
<dbReference type="GeneID" id="5470920"/>
<dbReference type="InterPro" id="IPR006350">
    <property type="entry name" value="Intron_endoG1"/>
</dbReference>
<evidence type="ECO:0000259" key="2">
    <source>
        <dbReference type="SMART" id="SM00496"/>
    </source>
</evidence>
<feature type="region of interest" description="Disordered" evidence="1">
    <location>
        <begin position="111"/>
        <end position="166"/>
    </location>
</feature>